<feature type="compositionally biased region" description="Acidic residues" evidence="1">
    <location>
        <begin position="38"/>
        <end position="50"/>
    </location>
</feature>
<evidence type="ECO:0000313" key="3">
    <source>
        <dbReference type="EMBL" id="TDL27037.1"/>
    </source>
</evidence>
<dbReference type="OrthoDB" id="2322499at2759"/>
<dbReference type="InterPro" id="IPR036047">
    <property type="entry name" value="F-box-like_dom_sf"/>
</dbReference>
<dbReference type="VEuPathDB" id="FungiDB:BD410DRAFT_783186"/>
<dbReference type="Proteomes" id="UP000294933">
    <property type="component" value="Unassembled WGS sequence"/>
</dbReference>
<evidence type="ECO:0000259" key="2">
    <source>
        <dbReference type="PROSITE" id="PS50181"/>
    </source>
</evidence>
<reference evidence="3 4" key="1">
    <citation type="submission" date="2018-06" db="EMBL/GenBank/DDBJ databases">
        <title>A transcriptomic atlas of mushroom development highlights an independent origin of complex multicellularity.</title>
        <authorList>
            <consortium name="DOE Joint Genome Institute"/>
            <person name="Krizsan K."/>
            <person name="Almasi E."/>
            <person name="Merenyi Z."/>
            <person name="Sahu N."/>
            <person name="Viragh M."/>
            <person name="Koszo T."/>
            <person name="Mondo S."/>
            <person name="Kiss B."/>
            <person name="Balint B."/>
            <person name="Kues U."/>
            <person name="Barry K."/>
            <person name="Hegedus J.C."/>
            <person name="Henrissat B."/>
            <person name="Johnson J."/>
            <person name="Lipzen A."/>
            <person name="Ohm R."/>
            <person name="Nagy I."/>
            <person name="Pangilinan J."/>
            <person name="Yan J."/>
            <person name="Xiong Y."/>
            <person name="Grigoriev I.V."/>
            <person name="Hibbett D.S."/>
            <person name="Nagy L.G."/>
        </authorList>
    </citation>
    <scope>NUCLEOTIDE SEQUENCE [LARGE SCALE GENOMIC DNA]</scope>
    <source>
        <strain evidence="3 4">SZMC22713</strain>
    </source>
</reference>
<protein>
    <recommendedName>
        <fullName evidence="2">F-box domain-containing protein</fullName>
    </recommendedName>
</protein>
<feature type="compositionally biased region" description="Basic and acidic residues" evidence="1">
    <location>
        <begin position="63"/>
        <end position="74"/>
    </location>
</feature>
<dbReference type="SUPFAM" id="SSF81383">
    <property type="entry name" value="F-box domain"/>
    <property type="match status" value="1"/>
</dbReference>
<feature type="region of interest" description="Disordered" evidence="1">
    <location>
        <begin position="1"/>
        <end position="94"/>
    </location>
</feature>
<keyword evidence="4" id="KW-1185">Reference proteome</keyword>
<feature type="domain" description="F-box" evidence="2">
    <location>
        <begin position="103"/>
        <end position="152"/>
    </location>
</feature>
<accession>A0A4Y7QHA6</accession>
<organism evidence="3 4">
    <name type="scientific">Rickenella mellea</name>
    <dbReference type="NCBI Taxonomy" id="50990"/>
    <lineage>
        <taxon>Eukaryota</taxon>
        <taxon>Fungi</taxon>
        <taxon>Dikarya</taxon>
        <taxon>Basidiomycota</taxon>
        <taxon>Agaricomycotina</taxon>
        <taxon>Agaricomycetes</taxon>
        <taxon>Hymenochaetales</taxon>
        <taxon>Rickenellaceae</taxon>
        <taxon>Rickenella</taxon>
    </lineage>
</organism>
<dbReference type="AlphaFoldDB" id="A0A4Y7QHA6"/>
<dbReference type="PROSITE" id="PS50181">
    <property type="entry name" value="FBOX"/>
    <property type="match status" value="1"/>
</dbReference>
<evidence type="ECO:0000256" key="1">
    <source>
        <dbReference type="SAM" id="MobiDB-lite"/>
    </source>
</evidence>
<sequence length="363" mass="40874">MAITRRQSGKLPTPTRKSLEPRSELDSDDAEILSSESDLTELDDEDDEYLEGNARTSPSTTRRHIENDLSDHEAPQPLRQSKKQKTSKSVVGAAKSNGRRARLAVLPTMPLDILFEILGHLRPVDLLQVARASKVLRKILMSRSSKSVWNAARENVPGLPATPGDISDAQWAHLIFETDCHAPGCKKKGIRKIDWALRIRACERCLKENVVWSRRFAKRFPDLQPDIMQLLPHSNIGGWAHGHSSDSLFYWEPAIWDMSKELGEYQKNAQEALAGEIVKYASVCQAWASSAVNQRQEELRDLSDKRVKEIKARFEVLGWSPSHLARLEWDPVACESKKLTERGMFIVVVNSIEGYCCVLPSVG</sequence>
<gene>
    <name evidence="3" type="ORF">BD410DRAFT_783186</name>
</gene>
<dbReference type="STRING" id="50990.A0A4Y7QHA6"/>
<dbReference type="InterPro" id="IPR001810">
    <property type="entry name" value="F-box_dom"/>
</dbReference>
<dbReference type="CDD" id="cd09917">
    <property type="entry name" value="F-box_SF"/>
    <property type="match status" value="1"/>
</dbReference>
<name>A0A4Y7QHA6_9AGAM</name>
<evidence type="ECO:0000313" key="4">
    <source>
        <dbReference type="Proteomes" id="UP000294933"/>
    </source>
</evidence>
<proteinExistence type="predicted"/>
<dbReference type="EMBL" id="ML170160">
    <property type="protein sequence ID" value="TDL27037.1"/>
    <property type="molecule type" value="Genomic_DNA"/>
</dbReference>
<dbReference type="Pfam" id="PF00646">
    <property type="entry name" value="F-box"/>
    <property type="match status" value="1"/>
</dbReference>